<dbReference type="EMBL" id="JAHLQK010000002">
    <property type="protein sequence ID" value="MBU5675945.1"/>
    <property type="molecule type" value="Genomic_DNA"/>
</dbReference>
<dbReference type="Proteomes" id="UP000779508">
    <property type="component" value="Unassembled WGS sequence"/>
</dbReference>
<gene>
    <name evidence="4" type="ORF">KQI88_05915</name>
</gene>
<evidence type="ECO:0000259" key="3">
    <source>
        <dbReference type="Pfam" id="PF01551"/>
    </source>
</evidence>
<feature type="coiled-coil region" evidence="1">
    <location>
        <begin position="65"/>
        <end position="109"/>
    </location>
</feature>
<keyword evidence="2" id="KW-0812">Transmembrane</keyword>
<keyword evidence="2" id="KW-1133">Transmembrane helix</keyword>
<sequence>MKKLKHFQNRTKSNLTFMILPNSSEKIIKFSLPKLLSKVIILSLFFVILSSIIFSSGYFGIRHKLIAANNQIAELKLENESQKYEIAELKNYSIKVDEKLADLNKIQNQVLNMVGLDTSNEDTSLPETTDILFSYSYSPNIVSRSAQSNIFSSQGYEEEINLLTELIDREKENMEKLILNVEQQLEYLDALPNLMPNPGRISSPFGYRISPTGRNREFHNGIDISNKLGTDIIAAGSGIVTYSGYNGGYGKVVMISHGYGYTSIYAHNQEILVSVGDQIEKGQVIAKVGSTGRSTGPHVHFEVRLNNEPINPLDLIEN</sequence>
<dbReference type="RefSeq" id="WP_216415434.1">
    <property type="nucleotide sequence ID" value="NZ_JAHLQK010000002.1"/>
</dbReference>
<protein>
    <submittedName>
        <fullName evidence="4">M23 family metallopeptidase</fullName>
    </submittedName>
</protein>
<feature type="transmembrane region" description="Helical" evidence="2">
    <location>
        <begin position="39"/>
        <end position="61"/>
    </location>
</feature>
<dbReference type="PANTHER" id="PTHR21666">
    <property type="entry name" value="PEPTIDASE-RELATED"/>
    <property type="match status" value="1"/>
</dbReference>
<dbReference type="PANTHER" id="PTHR21666:SF291">
    <property type="entry name" value="STAGE II SPORULATION PROTEIN Q"/>
    <property type="match status" value="1"/>
</dbReference>
<feature type="domain" description="M23ase beta-sheet core" evidence="3">
    <location>
        <begin position="218"/>
        <end position="312"/>
    </location>
</feature>
<organism evidence="4 5">
    <name type="scientific">Alkaliphilus flagellatus</name>
    <dbReference type="NCBI Taxonomy" id="2841507"/>
    <lineage>
        <taxon>Bacteria</taxon>
        <taxon>Bacillati</taxon>
        <taxon>Bacillota</taxon>
        <taxon>Clostridia</taxon>
        <taxon>Peptostreptococcales</taxon>
        <taxon>Natronincolaceae</taxon>
        <taxon>Alkaliphilus</taxon>
    </lineage>
</organism>
<proteinExistence type="predicted"/>
<keyword evidence="1" id="KW-0175">Coiled coil</keyword>
<evidence type="ECO:0000313" key="5">
    <source>
        <dbReference type="Proteomes" id="UP000779508"/>
    </source>
</evidence>
<evidence type="ECO:0000256" key="1">
    <source>
        <dbReference type="SAM" id="Coils"/>
    </source>
</evidence>
<feature type="coiled-coil region" evidence="1">
    <location>
        <begin position="153"/>
        <end position="191"/>
    </location>
</feature>
<evidence type="ECO:0000313" key="4">
    <source>
        <dbReference type="EMBL" id="MBU5675945.1"/>
    </source>
</evidence>
<name>A0ABS6G3F7_9FIRM</name>
<comment type="caution">
    <text evidence="4">The sequence shown here is derived from an EMBL/GenBank/DDBJ whole genome shotgun (WGS) entry which is preliminary data.</text>
</comment>
<accession>A0ABS6G3F7</accession>
<evidence type="ECO:0000256" key="2">
    <source>
        <dbReference type="SAM" id="Phobius"/>
    </source>
</evidence>
<dbReference type="Pfam" id="PF01551">
    <property type="entry name" value="Peptidase_M23"/>
    <property type="match status" value="1"/>
</dbReference>
<keyword evidence="5" id="KW-1185">Reference proteome</keyword>
<dbReference type="InterPro" id="IPR016047">
    <property type="entry name" value="M23ase_b-sheet_dom"/>
</dbReference>
<keyword evidence="2" id="KW-0472">Membrane</keyword>
<dbReference type="InterPro" id="IPR050570">
    <property type="entry name" value="Cell_wall_metabolism_enzyme"/>
</dbReference>
<dbReference type="CDD" id="cd12797">
    <property type="entry name" value="M23_peptidase"/>
    <property type="match status" value="1"/>
</dbReference>
<reference evidence="4 5" key="1">
    <citation type="submission" date="2021-06" db="EMBL/GenBank/DDBJ databases">
        <authorList>
            <person name="Sun Q."/>
            <person name="Li D."/>
        </authorList>
    </citation>
    <scope>NUCLEOTIDE SEQUENCE [LARGE SCALE GENOMIC DNA]</scope>
    <source>
        <strain evidence="4 5">MSJ-5</strain>
    </source>
</reference>